<comment type="caution">
    <text evidence="2">The sequence shown here is derived from an EMBL/GenBank/DDBJ whole genome shotgun (WGS) entry which is preliminary data.</text>
</comment>
<dbReference type="EMBL" id="JBEFKJ010000001">
    <property type="protein sequence ID" value="KAL2048316.1"/>
    <property type="molecule type" value="Genomic_DNA"/>
</dbReference>
<organism evidence="2 3">
    <name type="scientific">Stereocaulon virgatum</name>
    <dbReference type="NCBI Taxonomy" id="373712"/>
    <lineage>
        <taxon>Eukaryota</taxon>
        <taxon>Fungi</taxon>
        <taxon>Dikarya</taxon>
        <taxon>Ascomycota</taxon>
        <taxon>Pezizomycotina</taxon>
        <taxon>Lecanoromycetes</taxon>
        <taxon>OSLEUM clade</taxon>
        <taxon>Lecanoromycetidae</taxon>
        <taxon>Lecanorales</taxon>
        <taxon>Lecanorineae</taxon>
        <taxon>Stereocaulaceae</taxon>
        <taxon>Stereocaulon</taxon>
    </lineage>
</organism>
<accession>A0ABR4AUA8</accession>
<dbReference type="InterPro" id="IPR056632">
    <property type="entry name" value="DUF7730"/>
</dbReference>
<protein>
    <recommendedName>
        <fullName evidence="1">DUF7730 domain-containing protein</fullName>
    </recommendedName>
</protein>
<evidence type="ECO:0000259" key="1">
    <source>
        <dbReference type="Pfam" id="PF24864"/>
    </source>
</evidence>
<gene>
    <name evidence="2" type="ORF">N7G274_000227</name>
</gene>
<evidence type="ECO:0000313" key="2">
    <source>
        <dbReference type="EMBL" id="KAL2048316.1"/>
    </source>
</evidence>
<evidence type="ECO:0000313" key="3">
    <source>
        <dbReference type="Proteomes" id="UP001590950"/>
    </source>
</evidence>
<dbReference type="Pfam" id="PF24864">
    <property type="entry name" value="DUF7730"/>
    <property type="match status" value="1"/>
</dbReference>
<feature type="domain" description="DUF7730" evidence="1">
    <location>
        <begin position="2"/>
        <end position="61"/>
    </location>
</feature>
<reference evidence="2 3" key="1">
    <citation type="submission" date="2024-09" db="EMBL/GenBank/DDBJ databases">
        <title>Rethinking Asexuality: The Enigmatic Case of Functional Sexual Genes in Lepraria (Stereocaulaceae).</title>
        <authorList>
            <person name="Doellman M."/>
            <person name="Sun Y."/>
            <person name="Barcenas-Pena A."/>
            <person name="Lumbsch H.T."/>
            <person name="Grewe F."/>
        </authorList>
    </citation>
    <scope>NUCLEOTIDE SEQUENCE [LARGE SCALE GENOMIC DNA]</scope>
    <source>
        <strain evidence="2 3">Mercado 3170</strain>
    </source>
</reference>
<keyword evidence="3" id="KW-1185">Reference proteome</keyword>
<proteinExistence type="predicted"/>
<name>A0ABR4AUA8_9LECA</name>
<sequence length="100" mass="11389">MVWNTFASIFGLRTLYVRLDANSEYHQQGQEDEDKALQSVAMVTAPKSFELAVSWVSRFQEPALETLPCRVTNLIDSQWHFLPSFICDLGAMYLTGQNTL</sequence>
<dbReference type="Proteomes" id="UP001590950">
    <property type="component" value="Unassembled WGS sequence"/>
</dbReference>